<proteinExistence type="predicted"/>
<evidence type="ECO:0000256" key="1">
    <source>
        <dbReference type="ARBA" id="ARBA00004613"/>
    </source>
</evidence>
<evidence type="ECO:0000256" key="4">
    <source>
        <dbReference type="ARBA" id="ARBA00022737"/>
    </source>
</evidence>
<name>A0A3M7RER7_BRAPC</name>
<keyword evidence="2" id="KW-0964">Secreted</keyword>
<feature type="domain" description="MAM" evidence="6">
    <location>
        <begin position="1"/>
        <end position="126"/>
    </location>
</feature>
<dbReference type="OrthoDB" id="412680at2759"/>
<keyword evidence="5" id="KW-1015">Disulfide bond</keyword>
<evidence type="ECO:0000256" key="5">
    <source>
        <dbReference type="ARBA" id="ARBA00023157"/>
    </source>
</evidence>
<dbReference type="AlphaFoldDB" id="A0A3M7RER7"/>
<dbReference type="Pfam" id="PF00090">
    <property type="entry name" value="TSP_1"/>
    <property type="match status" value="3"/>
</dbReference>
<dbReference type="Pfam" id="PF00629">
    <property type="entry name" value="MAM"/>
    <property type="match status" value="1"/>
</dbReference>
<evidence type="ECO:0000256" key="2">
    <source>
        <dbReference type="ARBA" id="ARBA00022525"/>
    </source>
</evidence>
<dbReference type="PANTHER" id="PTHR22906">
    <property type="entry name" value="PROPERDIN"/>
    <property type="match status" value="1"/>
</dbReference>
<dbReference type="SMART" id="SM00209">
    <property type="entry name" value="TSP1"/>
    <property type="match status" value="3"/>
</dbReference>
<dbReference type="EMBL" id="REGN01003547">
    <property type="protein sequence ID" value="RNA22036.1"/>
    <property type="molecule type" value="Genomic_DNA"/>
</dbReference>
<accession>A0A3M7RER7</accession>
<comment type="caution">
    <text evidence="7">The sequence shown here is derived from an EMBL/GenBank/DDBJ whole genome shotgun (WGS) entry which is preliminary data.</text>
</comment>
<dbReference type="PANTHER" id="PTHR22906:SF43">
    <property type="entry name" value="PROPERDIN"/>
    <property type="match status" value="1"/>
</dbReference>
<dbReference type="GO" id="GO:0016020">
    <property type="term" value="C:membrane"/>
    <property type="evidence" value="ECO:0007669"/>
    <property type="project" value="InterPro"/>
</dbReference>
<evidence type="ECO:0000256" key="3">
    <source>
        <dbReference type="ARBA" id="ARBA00022729"/>
    </source>
</evidence>
<keyword evidence="4" id="KW-0677">Repeat</keyword>
<gene>
    <name evidence="7" type="ORF">BpHYR1_032968</name>
</gene>
<dbReference type="CDD" id="cd06263">
    <property type="entry name" value="MAM"/>
    <property type="match status" value="1"/>
</dbReference>
<evidence type="ECO:0000313" key="7">
    <source>
        <dbReference type="EMBL" id="RNA22036.1"/>
    </source>
</evidence>
<dbReference type="SUPFAM" id="SSF82895">
    <property type="entry name" value="TSP-1 type 1 repeat"/>
    <property type="match status" value="3"/>
</dbReference>
<comment type="subcellular location">
    <subcellularLocation>
        <location evidence="1">Secreted</location>
    </subcellularLocation>
</comment>
<organism evidence="7 8">
    <name type="scientific">Brachionus plicatilis</name>
    <name type="common">Marine rotifer</name>
    <name type="synonym">Brachionus muelleri</name>
    <dbReference type="NCBI Taxonomy" id="10195"/>
    <lineage>
        <taxon>Eukaryota</taxon>
        <taxon>Metazoa</taxon>
        <taxon>Spiralia</taxon>
        <taxon>Gnathifera</taxon>
        <taxon>Rotifera</taxon>
        <taxon>Eurotatoria</taxon>
        <taxon>Monogononta</taxon>
        <taxon>Pseudotrocha</taxon>
        <taxon>Ploima</taxon>
        <taxon>Brachionidae</taxon>
        <taxon>Brachionus</taxon>
    </lineage>
</organism>
<evidence type="ECO:0000313" key="8">
    <source>
        <dbReference type="Proteomes" id="UP000276133"/>
    </source>
</evidence>
<dbReference type="PROSITE" id="PS50092">
    <property type="entry name" value="TSP1"/>
    <property type="match status" value="3"/>
</dbReference>
<sequence>SSYIYLNSVRKTRPNSNAVLSSPPIAVNMPYPVCLKFWYNMYQSSNNYGYSIKIGTLNVSLRLMDGGSITIWKKEGNQGQDWKLEELDITLKPPISSINLEGYLDGVNYGDLCIDDIVLKKGKCKEELIFGDWSEWSRCSSRCGKGSQVRTRSCSYSDGSENFEVCSKVNSETRDCEGQDCLKDKSYFSSWSKWSPCTDGCISFKKRYRTCVNSHLGTCIGKKTQLSICSNCKSKRNIYKELIKLFKNNSESEKEDILSEWSEWSSCYAMKNECDPGIQIRRKTCLTNLCKDEPKEVRNCEESDDADLKEFCSDINTKLDFSLNFENSKRDSNLSQILNLIDMSRSNRLKSFVIDTNLLDVNDRINFTLHSRKNTQSNETYCFQIFIGNQIQHEISIFNLNSNKKFEHKSYLESKLNYFYVNITKNNNESVLTTDFMIEITKKFIPGMSEFTAPIFLKSVFMSKGICKNNFEVKADSTDDITVDINFSANENILKILNLNVLNTFDNNAARFRQSGE</sequence>
<keyword evidence="8" id="KW-1185">Reference proteome</keyword>
<dbReference type="Gene3D" id="2.60.120.200">
    <property type="match status" value="1"/>
</dbReference>
<dbReference type="InterPro" id="IPR000998">
    <property type="entry name" value="MAM_dom"/>
</dbReference>
<dbReference type="InterPro" id="IPR013320">
    <property type="entry name" value="ConA-like_dom_sf"/>
</dbReference>
<reference evidence="7 8" key="1">
    <citation type="journal article" date="2018" name="Sci. Rep.">
        <title>Genomic signatures of local adaptation to the degree of environmental predictability in rotifers.</title>
        <authorList>
            <person name="Franch-Gras L."/>
            <person name="Hahn C."/>
            <person name="Garcia-Roger E.M."/>
            <person name="Carmona M.J."/>
            <person name="Serra M."/>
            <person name="Gomez A."/>
        </authorList>
    </citation>
    <scope>NUCLEOTIDE SEQUENCE [LARGE SCALE GENOMIC DNA]</scope>
    <source>
        <strain evidence="7">HYR1</strain>
    </source>
</reference>
<protein>
    <submittedName>
        <fullName evidence="7">Poly-cysteine and histidine-tailed</fullName>
    </submittedName>
</protein>
<dbReference type="InterPro" id="IPR000884">
    <property type="entry name" value="TSP1_rpt"/>
</dbReference>
<dbReference type="InterPro" id="IPR052065">
    <property type="entry name" value="Compl_asym_regulator"/>
</dbReference>
<dbReference type="Gene3D" id="2.20.100.10">
    <property type="entry name" value="Thrombospondin type-1 (TSP1) repeat"/>
    <property type="match status" value="2"/>
</dbReference>
<dbReference type="Proteomes" id="UP000276133">
    <property type="component" value="Unassembled WGS sequence"/>
</dbReference>
<evidence type="ECO:0000259" key="6">
    <source>
        <dbReference type="PROSITE" id="PS50060"/>
    </source>
</evidence>
<dbReference type="SUPFAM" id="SSF49899">
    <property type="entry name" value="Concanavalin A-like lectins/glucanases"/>
    <property type="match status" value="1"/>
</dbReference>
<keyword evidence="3" id="KW-0732">Signal</keyword>
<dbReference type="PROSITE" id="PS50060">
    <property type="entry name" value="MAM_2"/>
    <property type="match status" value="1"/>
</dbReference>
<dbReference type="InterPro" id="IPR036383">
    <property type="entry name" value="TSP1_rpt_sf"/>
</dbReference>
<feature type="non-terminal residue" evidence="7">
    <location>
        <position position="1"/>
    </location>
</feature>